<dbReference type="AlphaFoldDB" id="R8BRW3"/>
<dbReference type="GO" id="GO:0005829">
    <property type="term" value="C:cytosol"/>
    <property type="evidence" value="ECO:0007669"/>
    <property type="project" value="InterPro"/>
</dbReference>
<name>R8BRW3_PHAM7</name>
<proteinExistence type="inferred from homology"/>
<evidence type="ECO:0000256" key="5">
    <source>
        <dbReference type="ARBA" id="ARBA00022807"/>
    </source>
</evidence>
<sequence length="246" mass="27904">MGSRDVEQDEITVLVTGFGPFKEQYPQNPSWEIAHQLPDYLPPVRAKVPGAAASAIPLPPVRIIVHPAPVRVNYQVVRSLVPALWDPSYAGRKIDYVVHIGMAGPRLFYALERQGHRDGYNMKDVDGELLRDDKRREEEGKDWVWYGTPPTIETDLDTDDIMKRWQKYSPDGADLRLSTDAGHYLCDFIYFSSLAHLWKAQDHKRVVFLHVPADASDGAVRTGKELMVQLIRSIVESELTKNARAQ</sequence>
<dbReference type="Gene3D" id="3.40.630.20">
    <property type="entry name" value="Peptidase C15, pyroglutamyl peptidase I-like"/>
    <property type="match status" value="1"/>
</dbReference>
<dbReference type="eggNOG" id="KOG4755">
    <property type="taxonomic scope" value="Eukaryota"/>
</dbReference>
<evidence type="ECO:0000256" key="3">
    <source>
        <dbReference type="ARBA" id="ARBA00022670"/>
    </source>
</evidence>
<dbReference type="InterPro" id="IPR036440">
    <property type="entry name" value="Peptidase_C15-like_sf"/>
</dbReference>
<dbReference type="HOGENOM" id="CLU_043960_0_0_1"/>
<evidence type="ECO:0000313" key="6">
    <source>
        <dbReference type="EMBL" id="EOO02118.1"/>
    </source>
</evidence>
<evidence type="ECO:0000256" key="4">
    <source>
        <dbReference type="ARBA" id="ARBA00022801"/>
    </source>
</evidence>
<comment type="similarity">
    <text evidence="1">Belongs to the peptidase C15 family.</text>
</comment>
<keyword evidence="3" id="KW-0645">Protease</keyword>
<gene>
    <name evidence="6" type="ORF">UCRPA7_2390</name>
</gene>
<dbReference type="Pfam" id="PF01470">
    <property type="entry name" value="Peptidase_C15"/>
    <property type="match status" value="1"/>
</dbReference>
<dbReference type="EMBL" id="KB932933">
    <property type="protein sequence ID" value="EOO02118.1"/>
    <property type="molecule type" value="Genomic_DNA"/>
</dbReference>
<dbReference type="GeneID" id="19322634"/>
<keyword evidence="7" id="KW-1185">Reference proteome</keyword>
<organism evidence="6 7">
    <name type="scientific">Phaeoacremonium minimum (strain UCR-PA7)</name>
    <name type="common">Esca disease fungus</name>
    <name type="synonym">Togninia minima</name>
    <dbReference type="NCBI Taxonomy" id="1286976"/>
    <lineage>
        <taxon>Eukaryota</taxon>
        <taxon>Fungi</taxon>
        <taxon>Dikarya</taxon>
        <taxon>Ascomycota</taxon>
        <taxon>Pezizomycotina</taxon>
        <taxon>Sordariomycetes</taxon>
        <taxon>Sordariomycetidae</taxon>
        <taxon>Togniniales</taxon>
        <taxon>Togniniaceae</taxon>
        <taxon>Phaeoacremonium</taxon>
    </lineage>
</organism>
<evidence type="ECO:0000256" key="1">
    <source>
        <dbReference type="ARBA" id="ARBA00006641"/>
    </source>
</evidence>
<evidence type="ECO:0000313" key="7">
    <source>
        <dbReference type="Proteomes" id="UP000014074"/>
    </source>
</evidence>
<dbReference type="KEGG" id="tmn:UCRPA7_2390"/>
<keyword evidence="5" id="KW-0788">Thiol protease</keyword>
<dbReference type="Proteomes" id="UP000014074">
    <property type="component" value="Unassembled WGS sequence"/>
</dbReference>
<dbReference type="RefSeq" id="XP_007913210.1">
    <property type="nucleotide sequence ID" value="XM_007915019.1"/>
</dbReference>
<reference evidence="7" key="1">
    <citation type="journal article" date="2013" name="Genome Announc.">
        <title>Draft genome sequence of the ascomycete Phaeoacremonium aleophilum strain UCR-PA7, a causal agent of the esca disease complex in grapevines.</title>
        <authorList>
            <person name="Blanco-Ulate B."/>
            <person name="Rolshausen P."/>
            <person name="Cantu D."/>
        </authorList>
    </citation>
    <scope>NUCLEOTIDE SEQUENCE [LARGE SCALE GENOMIC DNA]</scope>
    <source>
        <strain evidence="7">UCR-PA7</strain>
    </source>
</reference>
<dbReference type="GO" id="GO:0006508">
    <property type="term" value="P:proteolysis"/>
    <property type="evidence" value="ECO:0007669"/>
    <property type="project" value="UniProtKB-KW"/>
</dbReference>
<dbReference type="PANTHER" id="PTHR23402:SF1">
    <property type="entry name" value="PYROGLUTAMYL-PEPTIDASE I"/>
    <property type="match status" value="1"/>
</dbReference>
<dbReference type="InterPro" id="IPR000816">
    <property type="entry name" value="Peptidase_C15"/>
</dbReference>
<dbReference type="InterPro" id="IPR016125">
    <property type="entry name" value="Peptidase_C15-like"/>
</dbReference>
<accession>R8BRW3</accession>
<evidence type="ECO:0000256" key="2">
    <source>
        <dbReference type="ARBA" id="ARBA00022490"/>
    </source>
</evidence>
<dbReference type="OrthoDB" id="407146at2759"/>
<protein>
    <submittedName>
        <fullName evidence="6">Putative pyroglutamyl peptidase type protein</fullName>
    </submittedName>
</protein>
<keyword evidence="4" id="KW-0378">Hydrolase</keyword>
<dbReference type="CDD" id="cd00501">
    <property type="entry name" value="Peptidase_C15"/>
    <property type="match status" value="1"/>
</dbReference>
<dbReference type="GO" id="GO:0016920">
    <property type="term" value="F:pyroglutamyl-peptidase activity"/>
    <property type="evidence" value="ECO:0007669"/>
    <property type="project" value="InterPro"/>
</dbReference>
<keyword evidence="2" id="KW-0963">Cytoplasm</keyword>
<dbReference type="PANTHER" id="PTHR23402">
    <property type="entry name" value="PROTEASE FAMILY C15 PYROGLUTAMYL-PEPTIDASE I-RELATED"/>
    <property type="match status" value="1"/>
</dbReference>
<dbReference type="SUPFAM" id="SSF53182">
    <property type="entry name" value="Pyrrolidone carboxyl peptidase (pyroglutamate aminopeptidase)"/>
    <property type="match status" value="1"/>
</dbReference>